<reference evidence="2" key="1">
    <citation type="submission" date="2018-07" db="EMBL/GenBank/DDBJ databases">
        <title>Complete Genome Sequence of Spiroplasma phoeniceum.</title>
        <authorList>
            <person name="Davis R.E."/>
            <person name="Shao J.Y."/>
            <person name="Zhao Y."/>
            <person name="Silver A."/>
            <person name="Stump z."/>
            <person name="Gasparich G."/>
        </authorList>
    </citation>
    <scope>NUCLEOTIDE SEQUENCE [LARGE SCALE GENOMIC DNA]</scope>
    <source>
        <strain evidence="2">P40</strain>
    </source>
</reference>
<dbReference type="EMBL" id="CP031088">
    <property type="protein sequence ID" value="AXF96999.1"/>
    <property type="molecule type" value="Genomic_DNA"/>
</dbReference>
<keyword evidence="2" id="KW-1185">Reference proteome</keyword>
<dbReference type="KEGG" id="sphh:SDAV_002066"/>
<dbReference type="RefSeq" id="WP_186823382.1">
    <property type="nucleotide sequence ID" value="NZ_CP031088.1"/>
</dbReference>
<organism evidence="1 2">
    <name type="scientific">Spiroplasma phoeniceum P40</name>
    <dbReference type="NCBI Taxonomy" id="1276259"/>
    <lineage>
        <taxon>Bacteria</taxon>
        <taxon>Bacillati</taxon>
        <taxon>Mycoplasmatota</taxon>
        <taxon>Mollicutes</taxon>
        <taxon>Entomoplasmatales</taxon>
        <taxon>Spiroplasmataceae</taxon>
        <taxon>Spiroplasma</taxon>
    </lineage>
</organism>
<sequence>MLKLIRLLTAALQDTKIGELLKDGLKKYGIIKKKLLNLKNYIIEQTQGTFYNI</sequence>
<gene>
    <name evidence="1" type="ORF">SDAV_002066</name>
</gene>
<accession>A0A345DS08</accession>
<dbReference type="Proteomes" id="UP000253689">
    <property type="component" value="Chromosome"/>
</dbReference>
<evidence type="ECO:0000313" key="1">
    <source>
        <dbReference type="EMBL" id="AXF96999.1"/>
    </source>
</evidence>
<proteinExistence type="predicted"/>
<name>A0A345DS08_9MOLU</name>
<evidence type="ECO:0000313" key="2">
    <source>
        <dbReference type="Proteomes" id="UP000253689"/>
    </source>
</evidence>
<protein>
    <submittedName>
        <fullName evidence="1">Uncharacterized protein</fullName>
    </submittedName>
</protein>
<dbReference type="AlphaFoldDB" id="A0A345DS08"/>